<sequence length="338" mass="38910">MAIDLEKLRKIWNLSEHGQGGEKDAARARAQALVSAHGYTLNDIPSLLNLRADKEADSFDSKRGFYSDFWRQAADAEQHEKEAERQKKEDEKRRAQEARKKQRDAETAWRRAHKPEVDAIIKRCGGYEAVFRNTPEEQKIVDAVAPFEMRGIKWPTDATEAIKAALPLPQTIDDAIAEYRKWVAICREREMVGRYRERKRISWNVQEAAVNERRWIVTDLAACNLPARDIGELMRRVQFQIEQEVSDPKHQEAILRDLARIDAQVESERRQRASTSAPVTRRTRNQKPKTATQRRREVEAILATEEGRTMSLRQIAGRVGVSPATVMKVRRDMSEGSE</sequence>
<reference evidence="2" key="1">
    <citation type="submission" date="2023-03" db="EMBL/GenBank/DDBJ databases">
        <authorList>
            <person name="Cleenwerck I."/>
        </authorList>
    </citation>
    <scope>NUCLEOTIDE SEQUENCE</scope>
    <source>
        <strain evidence="2">LMG 32879</strain>
    </source>
</reference>
<dbReference type="AlphaFoldDB" id="A0AA35V801"/>
<dbReference type="EMBL" id="CATKSH010000002">
    <property type="protein sequence ID" value="CAI9119548.1"/>
    <property type="molecule type" value="Genomic_DNA"/>
</dbReference>
<name>A0AA35V801_9PROT</name>
<evidence type="ECO:0000313" key="3">
    <source>
        <dbReference type="Proteomes" id="UP001176960"/>
    </source>
</evidence>
<evidence type="ECO:0000256" key="1">
    <source>
        <dbReference type="SAM" id="MobiDB-lite"/>
    </source>
</evidence>
<feature type="region of interest" description="Disordered" evidence="1">
    <location>
        <begin position="76"/>
        <end position="111"/>
    </location>
</feature>
<proteinExistence type="predicted"/>
<dbReference type="Proteomes" id="UP001176960">
    <property type="component" value="Unassembled WGS sequence"/>
</dbReference>
<organism evidence="2 3">
    <name type="scientific">Brytella acorum</name>
    <dbReference type="NCBI Taxonomy" id="2959299"/>
    <lineage>
        <taxon>Bacteria</taxon>
        <taxon>Pseudomonadati</taxon>
        <taxon>Pseudomonadota</taxon>
        <taxon>Alphaproteobacteria</taxon>
        <taxon>Acetobacterales</taxon>
        <taxon>Acetobacteraceae</taxon>
        <taxon>Brytella</taxon>
    </lineage>
</organism>
<evidence type="ECO:0000313" key="2">
    <source>
        <dbReference type="EMBL" id="CAI9119548.1"/>
    </source>
</evidence>
<comment type="caution">
    <text evidence="2">The sequence shown here is derived from an EMBL/GenBank/DDBJ whole genome shotgun (WGS) entry which is preliminary data.</text>
</comment>
<dbReference type="RefSeq" id="WP_289843431.1">
    <property type="nucleotide sequence ID" value="NZ_CATKSH010000002.1"/>
</dbReference>
<accession>A0AA35V801</accession>
<protein>
    <submittedName>
        <fullName evidence="2">Uncharacterized protein</fullName>
    </submittedName>
</protein>
<feature type="region of interest" description="Disordered" evidence="1">
    <location>
        <begin position="265"/>
        <end position="295"/>
    </location>
</feature>
<keyword evidence="3" id="KW-1185">Reference proteome</keyword>
<gene>
    <name evidence="2" type="ORF">LMG32879_000365</name>
</gene>